<reference evidence="1 2" key="1">
    <citation type="submission" date="2018-02" db="EMBL/GenBank/DDBJ databases">
        <authorList>
            <person name="Cohen D.B."/>
            <person name="Kent A.D."/>
        </authorList>
    </citation>
    <scope>NUCLEOTIDE SEQUENCE [LARGE SCALE GENOMIC DNA]</scope>
    <source>
        <strain evidence="1">1</strain>
    </source>
</reference>
<name>A0A2N9JHI7_9ACTN</name>
<dbReference type="EMBL" id="LT985188">
    <property type="protein sequence ID" value="SPD86981.1"/>
    <property type="molecule type" value="Genomic_DNA"/>
</dbReference>
<protein>
    <submittedName>
        <fullName evidence="1">Uncharacterized protein</fullName>
    </submittedName>
</protein>
<dbReference type="AlphaFoldDB" id="A0A2N9JHI7"/>
<evidence type="ECO:0000313" key="1">
    <source>
        <dbReference type="EMBL" id="SPD86981.1"/>
    </source>
</evidence>
<gene>
    <name evidence="1" type="ORF">MPLG2_1951</name>
</gene>
<dbReference type="KEGG" id="mgg:MPLG2_1951"/>
<evidence type="ECO:0000313" key="2">
    <source>
        <dbReference type="Proteomes" id="UP000238164"/>
    </source>
</evidence>
<dbReference type="Proteomes" id="UP000238164">
    <property type="component" value="Chromosome 1"/>
</dbReference>
<accession>A0A2N9JHI7</accession>
<sequence length="163" mass="16618">MTSGMTLVGRAGVLSLSIGVAIALTGCIATPLSTPDMPTASPGPTQINSGLELDRSLRAGQHQPSFGRLLAATQSGGVMTIQVQLEQITGAVIAVFVCSGEMAGPSVTLRRGGKTLLRVWTDGCDQSKLYSGQSEPIGQGGPAELVVAAPDGVRFALVLEEVA</sequence>
<keyword evidence="2" id="KW-1185">Reference proteome</keyword>
<proteinExistence type="predicted"/>
<organism evidence="1 2">
    <name type="scientific">Micropruina glycogenica</name>
    <dbReference type="NCBI Taxonomy" id="75385"/>
    <lineage>
        <taxon>Bacteria</taxon>
        <taxon>Bacillati</taxon>
        <taxon>Actinomycetota</taxon>
        <taxon>Actinomycetes</taxon>
        <taxon>Propionibacteriales</taxon>
        <taxon>Nocardioidaceae</taxon>
        <taxon>Micropruina</taxon>
    </lineage>
</organism>